<feature type="compositionally biased region" description="Basic and acidic residues" evidence="1">
    <location>
        <begin position="178"/>
        <end position="188"/>
    </location>
</feature>
<reference evidence="2" key="1">
    <citation type="submission" date="2021-01" db="EMBL/GenBank/DDBJ databases">
        <authorList>
            <person name="Corre E."/>
            <person name="Pelletier E."/>
            <person name="Niang G."/>
            <person name="Scheremetjew M."/>
            <person name="Finn R."/>
            <person name="Kale V."/>
            <person name="Holt S."/>
            <person name="Cochrane G."/>
            <person name="Meng A."/>
            <person name="Brown T."/>
            <person name="Cohen L."/>
        </authorList>
    </citation>
    <scope>NUCLEOTIDE SEQUENCE</scope>
    <source>
        <strain evidence="2">RCC927</strain>
    </source>
</reference>
<sequence length="288" mass="30466">MAPARKRPLPHGASLEGPPLWRPAEGAAAVGASGEFVGREVEISHCESREGVGRVFFWYRATVEALEAAPRGVRANKAYRIRYAHPGEEALGPDHSTESGVLFHEGDPETRFVGKAAGRFLEEVEDGDEAQGGVAADASAEDAARDAAGEVQKATQVIKQPLQAASVQAAIAAAADKPAAKRPLERPPNHSLPFDARPKRPRGRPPKVKRTIGESLVASLDAAESVVLARGRLRTINQGNAATRVPPERLAAMVATAADLKSASAALADRANELHYALRHELADSASK</sequence>
<feature type="region of interest" description="Disordered" evidence="1">
    <location>
        <begin position="178"/>
        <end position="208"/>
    </location>
</feature>
<name>A0A7S3FIC5_9VIRI</name>
<organism evidence="2">
    <name type="scientific">Prasinoderma singulare</name>
    <dbReference type="NCBI Taxonomy" id="676789"/>
    <lineage>
        <taxon>Eukaryota</taxon>
        <taxon>Viridiplantae</taxon>
        <taxon>Prasinodermophyta</taxon>
        <taxon>Prasinodermophyceae</taxon>
        <taxon>Prasinodermales</taxon>
        <taxon>Prasinodermaceae</taxon>
        <taxon>Prasinoderma</taxon>
    </lineage>
</organism>
<evidence type="ECO:0000313" key="2">
    <source>
        <dbReference type="EMBL" id="CAE0149738.1"/>
    </source>
</evidence>
<dbReference type="AlphaFoldDB" id="A0A7S3FIC5"/>
<protein>
    <submittedName>
        <fullName evidence="2">Uncharacterized protein</fullName>
    </submittedName>
</protein>
<gene>
    <name evidence="2" type="ORF">PSIN1315_LOCUS12430</name>
</gene>
<dbReference type="EMBL" id="HBHY01019399">
    <property type="protein sequence ID" value="CAE0149738.1"/>
    <property type="molecule type" value="Transcribed_RNA"/>
</dbReference>
<accession>A0A7S3FIC5</accession>
<feature type="compositionally biased region" description="Basic residues" evidence="1">
    <location>
        <begin position="199"/>
        <end position="208"/>
    </location>
</feature>
<evidence type="ECO:0000256" key="1">
    <source>
        <dbReference type="SAM" id="MobiDB-lite"/>
    </source>
</evidence>
<proteinExistence type="predicted"/>
<feature type="region of interest" description="Disordered" evidence="1">
    <location>
        <begin position="1"/>
        <end position="22"/>
    </location>
</feature>